<name>A0A3E0TTQ7_9GAMM</name>
<dbReference type="OrthoDB" id="9784998at2"/>
<dbReference type="Gene3D" id="2.40.50.870">
    <property type="entry name" value="Protein of unknown function (DUF3299)"/>
    <property type="match status" value="1"/>
</dbReference>
<evidence type="ECO:0000313" key="2">
    <source>
        <dbReference type="EMBL" id="REL27737.1"/>
    </source>
</evidence>
<dbReference type="Proteomes" id="UP000256478">
    <property type="component" value="Unassembled WGS sequence"/>
</dbReference>
<dbReference type="Pfam" id="PF11736">
    <property type="entry name" value="DUF3299"/>
    <property type="match status" value="1"/>
</dbReference>
<proteinExistence type="predicted"/>
<comment type="caution">
    <text evidence="2">The sequence shown here is derived from an EMBL/GenBank/DDBJ whole genome shotgun (WGS) entry which is preliminary data.</text>
</comment>
<evidence type="ECO:0000313" key="3">
    <source>
        <dbReference type="Proteomes" id="UP000256478"/>
    </source>
</evidence>
<feature type="region of interest" description="Disordered" evidence="1">
    <location>
        <begin position="25"/>
        <end position="46"/>
    </location>
</feature>
<dbReference type="PROSITE" id="PS51257">
    <property type="entry name" value="PROKAR_LIPOPROTEIN"/>
    <property type="match status" value="1"/>
</dbReference>
<dbReference type="InterPro" id="IPR021727">
    <property type="entry name" value="DUF3299"/>
</dbReference>
<dbReference type="AlphaFoldDB" id="A0A3E0TTQ7"/>
<organism evidence="2 3">
    <name type="scientific">Thalassotalea euphylliae</name>
    <dbReference type="NCBI Taxonomy" id="1655234"/>
    <lineage>
        <taxon>Bacteria</taxon>
        <taxon>Pseudomonadati</taxon>
        <taxon>Pseudomonadota</taxon>
        <taxon>Gammaproteobacteria</taxon>
        <taxon>Alteromonadales</taxon>
        <taxon>Colwelliaceae</taxon>
        <taxon>Thalassotalea</taxon>
    </lineage>
</organism>
<accession>A0A3E0TTQ7</accession>
<sequence length="252" mass="27509">MGTRTWRSLKASVLSLAIVLGISGCDPSKPDKDNQGGQSEHSASVDELASKLATHANRQARTNELLTFSDGSHLDTGDYQLIEWADLIPQDDLAALLNPPAYLTSIEDGSPEDQIASTIQSAMAANQAANQLEAQADMPQVDPYEQALISTNIIEAMNGKGVRIPGFVVPLEYNEQQVITSFFFVPFFGACIHLPPPPPNQIIFVEAERGFTLENLYEPIWISGTLATELFEDQLATAAYTMTLAYIERYDG</sequence>
<evidence type="ECO:0000256" key="1">
    <source>
        <dbReference type="SAM" id="MobiDB-lite"/>
    </source>
</evidence>
<protein>
    <submittedName>
        <fullName evidence="2">DUF3299 domain-containing protein</fullName>
    </submittedName>
</protein>
<reference evidence="2 3" key="1">
    <citation type="submission" date="2018-08" db="EMBL/GenBank/DDBJ databases">
        <title>Thalassotalea euphylliae genome.</title>
        <authorList>
            <person name="Summers S."/>
            <person name="Rice S.A."/>
            <person name="Freckelton M.L."/>
            <person name="Nedved B.T."/>
            <person name="Hadfield M.G."/>
        </authorList>
    </citation>
    <scope>NUCLEOTIDE SEQUENCE [LARGE SCALE GENOMIC DNA]</scope>
    <source>
        <strain evidence="2 3">H1</strain>
    </source>
</reference>
<dbReference type="EMBL" id="QUOU01000001">
    <property type="protein sequence ID" value="REL27737.1"/>
    <property type="molecule type" value="Genomic_DNA"/>
</dbReference>
<gene>
    <name evidence="2" type="ORF">DXX93_15005</name>
</gene>